<evidence type="ECO:0000313" key="3">
    <source>
        <dbReference type="Proteomes" id="UP000032414"/>
    </source>
</evidence>
<dbReference type="AlphaFoldDB" id="A0A098GET6"/>
<proteinExistence type="predicted"/>
<dbReference type="EMBL" id="FMVN01000014">
    <property type="protein sequence ID" value="SCY69916.1"/>
    <property type="molecule type" value="Genomic_DNA"/>
</dbReference>
<evidence type="ECO:0000313" key="2">
    <source>
        <dbReference type="EMBL" id="SCY69916.1"/>
    </source>
</evidence>
<gene>
    <name evidence="1" type="ORF">LMI_1683</name>
    <name evidence="2" type="ORF">SAMN02982997_02550</name>
</gene>
<evidence type="ECO:0008006" key="5">
    <source>
        <dbReference type="Google" id="ProtNLM"/>
    </source>
</evidence>
<evidence type="ECO:0000313" key="4">
    <source>
        <dbReference type="Proteomes" id="UP000182998"/>
    </source>
</evidence>
<dbReference type="EMBL" id="LN614830">
    <property type="protein sequence ID" value="CEG60979.1"/>
    <property type="molecule type" value="Genomic_DNA"/>
</dbReference>
<name>A0A098GET6_LEGMI</name>
<dbReference type="HOGENOM" id="CLU_1814877_0_0_6"/>
<dbReference type="KEGG" id="tmc:LMI_1683"/>
<keyword evidence="4" id="KW-1185">Reference proteome</keyword>
<protein>
    <recommendedName>
        <fullName evidence="5">DUF669 domain-containing protein</fullName>
    </recommendedName>
</protein>
<accession>A0A098GET6</accession>
<organism evidence="1 3">
    <name type="scientific">Legionella micdadei</name>
    <name type="common">Tatlockia micdadei</name>
    <dbReference type="NCBI Taxonomy" id="451"/>
    <lineage>
        <taxon>Bacteria</taxon>
        <taxon>Pseudomonadati</taxon>
        <taxon>Pseudomonadota</taxon>
        <taxon>Gammaproteobacteria</taxon>
        <taxon>Legionellales</taxon>
        <taxon>Legionellaceae</taxon>
        <taxon>Legionella</taxon>
    </lineage>
</organism>
<dbReference type="PATRIC" id="fig|451.8.peg.2248"/>
<dbReference type="Proteomes" id="UP000032414">
    <property type="component" value="Chromosome I"/>
</dbReference>
<reference evidence="1" key="2">
    <citation type="submission" date="2014-09" db="EMBL/GenBank/DDBJ databases">
        <authorList>
            <person name="GOMEZ-VALERO Laura"/>
        </authorList>
    </citation>
    <scope>NUCLEOTIDE SEQUENCE</scope>
    <source>
        <strain evidence="1">ATCC33218</strain>
    </source>
</reference>
<reference evidence="2 4" key="3">
    <citation type="submission" date="2016-10" db="EMBL/GenBank/DDBJ databases">
        <authorList>
            <person name="Varghese N."/>
            <person name="Submissions S."/>
        </authorList>
    </citation>
    <scope>NUCLEOTIDE SEQUENCE [LARGE SCALE GENOMIC DNA]</scope>
    <source>
        <strain evidence="2 4">ATCC 33218</strain>
    </source>
</reference>
<reference evidence="3" key="1">
    <citation type="submission" date="2014-09" db="EMBL/GenBank/DDBJ databases">
        <authorList>
            <person name="Gomez-Valero L."/>
        </authorList>
    </citation>
    <scope>NUCLEOTIDE SEQUENCE [LARGE SCALE GENOMIC DNA]</scope>
    <source>
        <strain evidence="3">ATCC33218</strain>
    </source>
</reference>
<dbReference type="Proteomes" id="UP000182998">
    <property type="component" value="Unassembled WGS sequence"/>
</dbReference>
<dbReference type="RefSeq" id="WP_045099302.1">
    <property type="nucleotide sequence ID" value="NZ_FMVN01000014.1"/>
</dbReference>
<evidence type="ECO:0000313" key="1">
    <source>
        <dbReference type="EMBL" id="CEG60979.1"/>
    </source>
</evidence>
<sequence>MRFTPKTEEELQLMTLLEPGIYQFQVSTATNEMSKSGNEMIKLTLNIWDKDGRLHFIYDYLLEAMGYKLRHFCETTGLIDKYDHGEINVTDCINRQGYVELAIQEGKLKDNGERYPSRNSVKDYIKKSKVESANDLNDDIPF</sequence>